<dbReference type="EMBL" id="JACVVK020000053">
    <property type="protein sequence ID" value="KAK7498045.1"/>
    <property type="molecule type" value="Genomic_DNA"/>
</dbReference>
<evidence type="ECO:0000313" key="3">
    <source>
        <dbReference type="Proteomes" id="UP001519460"/>
    </source>
</evidence>
<comment type="caution">
    <text evidence="2">The sequence shown here is derived from an EMBL/GenBank/DDBJ whole genome shotgun (WGS) entry which is preliminary data.</text>
</comment>
<feature type="region of interest" description="Disordered" evidence="1">
    <location>
        <begin position="1"/>
        <end position="42"/>
    </location>
</feature>
<accession>A0ABD0LF94</accession>
<dbReference type="AlphaFoldDB" id="A0ABD0LF94"/>
<evidence type="ECO:0000256" key="1">
    <source>
        <dbReference type="SAM" id="MobiDB-lite"/>
    </source>
</evidence>
<keyword evidence="3" id="KW-1185">Reference proteome</keyword>
<sequence length="120" mass="12855">MNTSYHKGKLKKRLEGKTDLGSETREVSGSHEASSGGVTLKHGIVGRPNRIAVHGRSAIGSLVLILTTIMGPKPTLTNSKLNPDYFHDLTDDASSIGALVFLSRGSSLFLKSFQCTRTNA</sequence>
<gene>
    <name evidence="2" type="ORF">BaRGS_00010633</name>
</gene>
<proteinExistence type="predicted"/>
<protein>
    <submittedName>
        <fullName evidence="2">Uncharacterized protein</fullName>
    </submittedName>
</protein>
<organism evidence="2 3">
    <name type="scientific">Batillaria attramentaria</name>
    <dbReference type="NCBI Taxonomy" id="370345"/>
    <lineage>
        <taxon>Eukaryota</taxon>
        <taxon>Metazoa</taxon>
        <taxon>Spiralia</taxon>
        <taxon>Lophotrochozoa</taxon>
        <taxon>Mollusca</taxon>
        <taxon>Gastropoda</taxon>
        <taxon>Caenogastropoda</taxon>
        <taxon>Sorbeoconcha</taxon>
        <taxon>Cerithioidea</taxon>
        <taxon>Batillariidae</taxon>
        <taxon>Batillaria</taxon>
    </lineage>
</organism>
<feature type="compositionally biased region" description="Basic and acidic residues" evidence="1">
    <location>
        <begin position="13"/>
        <end position="29"/>
    </location>
</feature>
<name>A0ABD0LF94_9CAEN</name>
<reference evidence="2 3" key="1">
    <citation type="journal article" date="2023" name="Sci. Data">
        <title>Genome assembly of the Korean intertidal mud-creeper Batillaria attramentaria.</title>
        <authorList>
            <person name="Patra A.K."/>
            <person name="Ho P.T."/>
            <person name="Jun S."/>
            <person name="Lee S.J."/>
            <person name="Kim Y."/>
            <person name="Won Y.J."/>
        </authorList>
    </citation>
    <scope>NUCLEOTIDE SEQUENCE [LARGE SCALE GENOMIC DNA]</scope>
    <source>
        <strain evidence="2">Wonlab-2016</strain>
    </source>
</reference>
<feature type="compositionally biased region" description="Basic residues" evidence="1">
    <location>
        <begin position="1"/>
        <end position="12"/>
    </location>
</feature>
<evidence type="ECO:0000313" key="2">
    <source>
        <dbReference type="EMBL" id="KAK7498045.1"/>
    </source>
</evidence>
<dbReference type="Proteomes" id="UP001519460">
    <property type="component" value="Unassembled WGS sequence"/>
</dbReference>